<dbReference type="NCBIfam" id="TIGR02937">
    <property type="entry name" value="sigma70-ECF"/>
    <property type="match status" value="1"/>
</dbReference>
<dbReference type="InterPro" id="IPR014284">
    <property type="entry name" value="RNA_pol_sigma-70_dom"/>
</dbReference>
<dbReference type="PANTHER" id="PTHR43133:SF52">
    <property type="entry name" value="ECF RNA POLYMERASE SIGMA FACTOR SIGL"/>
    <property type="match status" value="1"/>
</dbReference>
<dbReference type="Gene3D" id="1.10.1740.10">
    <property type="match status" value="1"/>
</dbReference>
<dbReference type="InterPro" id="IPR007627">
    <property type="entry name" value="RNA_pol_sigma70_r2"/>
</dbReference>
<sequence>MLPPEETTEALIRALYNDAAGPLFSFALRLTGDRGRAEEVVQEALVRAWRHAGHLDLGSDATRGWLFTVARNLVADLWRSDAARPVTISDERMLRAASVADGVEQAVQRWALADALHQLKREYRDVLIAIYYEGRTIADAAARLGLPSGTVKSRTHHALRALRHVLEGAEAA</sequence>
<dbReference type="EMBL" id="JBHUCO010000054">
    <property type="protein sequence ID" value="MFD1522975.1"/>
    <property type="molecule type" value="Genomic_DNA"/>
</dbReference>
<keyword evidence="5" id="KW-0804">Transcription</keyword>
<evidence type="ECO:0000256" key="5">
    <source>
        <dbReference type="ARBA" id="ARBA00023163"/>
    </source>
</evidence>
<evidence type="ECO:0000256" key="2">
    <source>
        <dbReference type="ARBA" id="ARBA00023015"/>
    </source>
</evidence>
<feature type="domain" description="RNA polymerase sigma-70 region 2" evidence="6">
    <location>
        <begin position="15"/>
        <end position="82"/>
    </location>
</feature>
<dbReference type="SUPFAM" id="SSF88946">
    <property type="entry name" value="Sigma2 domain of RNA polymerase sigma factors"/>
    <property type="match status" value="1"/>
</dbReference>
<dbReference type="PANTHER" id="PTHR43133">
    <property type="entry name" value="RNA POLYMERASE ECF-TYPE SIGMA FACTO"/>
    <property type="match status" value="1"/>
</dbReference>
<keyword evidence="9" id="KW-1185">Reference proteome</keyword>
<dbReference type="InterPro" id="IPR013324">
    <property type="entry name" value="RNA_pol_sigma_r3/r4-like"/>
</dbReference>
<dbReference type="Pfam" id="PF04542">
    <property type="entry name" value="Sigma70_r2"/>
    <property type="match status" value="1"/>
</dbReference>
<keyword evidence="3" id="KW-0731">Sigma factor</keyword>
<protein>
    <submittedName>
        <fullName evidence="8">Sigma-70 family RNA polymerase sigma factor</fullName>
    </submittedName>
</protein>
<reference evidence="9" key="1">
    <citation type="journal article" date="2019" name="Int. J. Syst. Evol. Microbiol.">
        <title>The Global Catalogue of Microorganisms (GCM) 10K type strain sequencing project: providing services to taxonomists for standard genome sequencing and annotation.</title>
        <authorList>
            <consortium name="The Broad Institute Genomics Platform"/>
            <consortium name="The Broad Institute Genome Sequencing Center for Infectious Disease"/>
            <person name="Wu L."/>
            <person name="Ma J."/>
        </authorList>
    </citation>
    <scope>NUCLEOTIDE SEQUENCE [LARGE SCALE GENOMIC DNA]</scope>
    <source>
        <strain evidence="9">CCM 7043</strain>
    </source>
</reference>
<proteinExistence type="inferred from homology"/>
<evidence type="ECO:0000256" key="4">
    <source>
        <dbReference type="ARBA" id="ARBA00023125"/>
    </source>
</evidence>
<dbReference type="InterPro" id="IPR013325">
    <property type="entry name" value="RNA_pol_sigma_r2"/>
</dbReference>
<keyword evidence="2" id="KW-0805">Transcription regulation</keyword>
<dbReference type="InterPro" id="IPR013249">
    <property type="entry name" value="RNA_pol_sigma70_r4_t2"/>
</dbReference>
<evidence type="ECO:0000259" key="6">
    <source>
        <dbReference type="Pfam" id="PF04542"/>
    </source>
</evidence>
<dbReference type="Pfam" id="PF08281">
    <property type="entry name" value="Sigma70_r4_2"/>
    <property type="match status" value="1"/>
</dbReference>
<evidence type="ECO:0000256" key="3">
    <source>
        <dbReference type="ARBA" id="ARBA00023082"/>
    </source>
</evidence>
<comment type="similarity">
    <text evidence="1">Belongs to the sigma-70 factor family. ECF subfamily.</text>
</comment>
<name>A0ABW4F7V5_9PSEU</name>
<comment type="caution">
    <text evidence="8">The sequence shown here is derived from an EMBL/GenBank/DDBJ whole genome shotgun (WGS) entry which is preliminary data.</text>
</comment>
<dbReference type="SUPFAM" id="SSF88659">
    <property type="entry name" value="Sigma3 and sigma4 domains of RNA polymerase sigma factors"/>
    <property type="match status" value="1"/>
</dbReference>
<dbReference type="InterPro" id="IPR036388">
    <property type="entry name" value="WH-like_DNA-bd_sf"/>
</dbReference>
<keyword evidence="4" id="KW-0238">DNA-binding</keyword>
<dbReference type="InterPro" id="IPR039425">
    <property type="entry name" value="RNA_pol_sigma-70-like"/>
</dbReference>
<evidence type="ECO:0000256" key="1">
    <source>
        <dbReference type="ARBA" id="ARBA00010641"/>
    </source>
</evidence>
<evidence type="ECO:0000313" key="9">
    <source>
        <dbReference type="Proteomes" id="UP001597114"/>
    </source>
</evidence>
<accession>A0ABW4F7V5</accession>
<feature type="domain" description="RNA polymerase sigma factor 70 region 4 type 2" evidence="7">
    <location>
        <begin position="111"/>
        <end position="162"/>
    </location>
</feature>
<dbReference type="RefSeq" id="WP_344725048.1">
    <property type="nucleotide sequence ID" value="NZ_BAAAUS010000028.1"/>
</dbReference>
<organism evidence="8 9">
    <name type="scientific">Pseudonocardia yunnanensis</name>
    <dbReference type="NCBI Taxonomy" id="58107"/>
    <lineage>
        <taxon>Bacteria</taxon>
        <taxon>Bacillati</taxon>
        <taxon>Actinomycetota</taxon>
        <taxon>Actinomycetes</taxon>
        <taxon>Pseudonocardiales</taxon>
        <taxon>Pseudonocardiaceae</taxon>
        <taxon>Pseudonocardia</taxon>
    </lineage>
</organism>
<dbReference type="CDD" id="cd06171">
    <property type="entry name" value="Sigma70_r4"/>
    <property type="match status" value="1"/>
</dbReference>
<dbReference type="Proteomes" id="UP001597114">
    <property type="component" value="Unassembled WGS sequence"/>
</dbReference>
<gene>
    <name evidence="8" type="ORF">ACFSJD_36195</name>
</gene>
<evidence type="ECO:0000313" key="8">
    <source>
        <dbReference type="EMBL" id="MFD1522975.1"/>
    </source>
</evidence>
<dbReference type="Gene3D" id="1.10.10.10">
    <property type="entry name" value="Winged helix-like DNA-binding domain superfamily/Winged helix DNA-binding domain"/>
    <property type="match status" value="1"/>
</dbReference>
<evidence type="ECO:0000259" key="7">
    <source>
        <dbReference type="Pfam" id="PF08281"/>
    </source>
</evidence>